<keyword evidence="2" id="KW-0472">Membrane</keyword>
<feature type="non-terminal residue" evidence="3">
    <location>
        <position position="1"/>
    </location>
</feature>
<proteinExistence type="predicted"/>
<dbReference type="EMBL" id="JAGKQM010000017">
    <property type="protein sequence ID" value="KAH0869469.1"/>
    <property type="molecule type" value="Genomic_DNA"/>
</dbReference>
<dbReference type="Proteomes" id="UP000824890">
    <property type="component" value="Unassembled WGS sequence"/>
</dbReference>
<evidence type="ECO:0000256" key="1">
    <source>
        <dbReference type="SAM" id="MobiDB-lite"/>
    </source>
</evidence>
<feature type="compositionally biased region" description="Acidic residues" evidence="1">
    <location>
        <begin position="225"/>
        <end position="244"/>
    </location>
</feature>
<protein>
    <submittedName>
        <fullName evidence="3">Uncharacterized protein</fullName>
    </submittedName>
</protein>
<evidence type="ECO:0000313" key="3">
    <source>
        <dbReference type="EMBL" id="KAH0869469.1"/>
    </source>
</evidence>
<organism evidence="3 4">
    <name type="scientific">Brassica napus</name>
    <name type="common">Rape</name>
    <dbReference type="NCBI Taxonomy" id="3708"/>
    <lineage>
        <taxon>Eukaryota</taxon>
        <taxon>Viridiplantae</taxon>
        <taxon>Streptophyta</taxon>
        <taxon>Embryophyta</taxon>
        <taxon>Tracheophyta</taxon>
        <taxon>Spermatophyta</taxon>
        <taxon>Magnoliopsida</taxon>
        <taxon>eudicotyledons</taxon>
        <taxon>Gunneridae</taxon>
        <taxon>Pentapetalae</taxon>
        <taxon>rosids</taxon>
        <taxon>malvids</taxon>
        <taxon>Brassicales</taxon>
        <taxon>Brassicaceae</taxon>
        <taxon>Brassiceae</taxon>
        <taxon>Brassica</taxon>
    </lineage>
</organism>
<evidence type="ECO:0000256" key="2">
    <source>
        <dbReference type="SAM" id="Phobius"/>
    </source>
</evidence>
<feature type="compositionally biased region" description="Basic and acidic residues" evidence="1">
    <location>
        <begin position="266"/>
        <end position="277"/>
    </location>
</feature>
<evidence type="ECO:0000313" key="4">
    <source>
        <dbReference type="Proteomes" id="UP000824890"/>
    </source>
</evidence>
<keyword evidence="4" id="KW-1185">Reference proteome</keyword>
<reference evidence="3 4" key="1">
    <citation type="submission" date="2021-05" db="EMBL/GenBank/DDBJ databases">
        <title>Genome Assembly of Synthetic Allotetraploid Brassica napus Reveals Homoeologous Exchanges between Subgenomes.</title>
        <authorList>
            <person name="Davis J.T."/>
        </authorList>
    </citation>
    <scope>NUCLEOTIDE SEQUENCE [LARGE SCALE GENOMIC DNA]</scope>
    <source>
        <strain evidence="4">cv. Da-Ae</strain>
        <tissue evidence="3">Seedling</tissue>
    </source>
</reference>
<name>A0ABQ7YMM6_BRANA</name>
<comment type="caution">
    <text evidence="3">The sequence shown here is derived from an EMBL/GenBank/DDBJ whole genome shotgun (WGS) entry which is preliminary data.</text>
</comment>
<keyword evidence="2" id="KW-1133">Transmembrane helix</keyword>
<accession>A0ABQ7YMM6</accession>
<keyword evidence="2" id="KW-0812">Transmembrane</keyword>
<gene>
    <name evidence="3" type="ORF">HID58_076491</name>
</gene>
<feature type="transmembrane region" description="Helical" evidence="2">
    <location>
        <begin position="72"/>
        <end position="92"/>
    </location>
</feature>
<feature type="region of interest" description="Disordered" evidence="1">
    <location>
        <begin position="225"/>
        <end position="277"/>
    </location>
</feature>
<sequence>AHDEFCETVSVRSKKAPYNDFEGPKSWDGIELKEGEQLQTCKAEQTTLASKLPSSQLIIHCKKNTGNVNKIWFPKVSGVVPVILITFTIFRLPYFSKFIAQKIALQIIPRISRASLGKTYSTPPGVAGLSESNVVDIEKESCAKQKVIVQVWITLKLFNRLLGAIPRSPYHKEKGLWALLVDSNNVWLFQKEQASRQRTMKLEKIICDQKTLLKVEVLKRTSDLEAEVTEEGMEEEEENENEENYESKYSEEEEDKKKGSKRVKKMGSDEDLKTKRR</sequence>